<feature type="region of interest" description="Disordered" evidence="1">
    <location>
        <begin position="36"/>
        <end position="61"/>
    </location>
</feature>
<accession>A0AAN7RLK8</accession>
<organism evidence="2 3">
    <name type="scientific">Trapa natans</name>
    <name type="common">Water chestnut</name>
    <dbReference type="NCBI Taxonomy" id="22666"/>
    <lineage>
        <taxon>Eukaryota</taxon>
        <taxon>Viridiplantae</taxon>
        <taxon>Streptophyta</taxon>
        <taxon>Embryophyta</taxon>
        <taxon>Tracheophyta</taxon>
        <taxon>Spermatophyta</taxon>
        <taxon>Magnoliopsida</taxon>
        <taxon>eudicotyledons</taxon>
        <taxon>Gunneridae</taxon>
        <taxon>Pentapetalae</taxon>
        <taxon>rosids</taxon>
        <taxon>malvids</taxon>
        <taxon>Myrtales</taxon>
        <taxon>Lythraceae</taxon>
        <taxon>Trapa</taxon>
    </lineage>
</organism>
<dbReference type="Proteomes" id="UP001346149">
    <property type="component" value="Unassembled WGS sequence"/>
</dbReference>
<evidence type="ECO:0000313" key="3">
    <source>
        <dbReference type="Proteomes" id="UP001346149"/>
    </source>
</evidence>
<feature type="compositionally biased region" description="Acidic residues" evidence="1">
    <location>
        <begin position="36"/>
        <end position="51"/>
    </location>
</feature>
<keyword evidence="3" id="KW-1185">Reference proteome</keyword>
<evidence type="ECO:0000313" key="2">
    <source>
        <dbReference type="EMBL" id="KAK4802396.1"/>
    </source>
</evidence>
<protein>
    <submittedName>
        <fullName evidence="2">Uncharacterized protein</fullName>
    </submittedName>
</protein>
<dbReference type="EMBL" id="JAXQNO010000002">
    <property type="protein sequence ID" value="KAK4802396.1"/>
    <property type="molecule type" value="Genomic_DNA"/>
</dbReference>
<feature type="compositionally biased region" description="Basic residues" evidence="1">
    <location>
        <begin position="86"/>
        <end position="98"/>
    </location>
</feature>
<gene>
    <name evidence="2" type="ORF">SAY86_000599</name>
</gene>
<comment type="caution">
    <text evidence="2">The sequence shown here is derived from an EMBL/GenBank/DDBJ whole genome shotgun (WGS) entry which is preliminary data.</text>
</comment>
<evidence type="ECO:0000256" key="1">
    <source>
        <dbReference type="SAM" id="MobiDB-lite"/>
    </source>
</evidence>
<dbReference type="AlphaFoldDB" id="A0AAN7RLK8"/>
<proteinExistence type="predicted"/>
<name>A0AAN7RLK8_TRANT</name>
<sequence>MENRTDGDDWLEWPYTLRRGGEMARAKKVDDRLENLEVDEAKEEEEDDTSDGECPWAQGRPYPLDLVLDEDAMMEPEHTRSPRQTLRGRRERRKKRGN</sequence>
<reference evidence="2 3" key="1">
    <citation type="journal article" date="2023" name="Hortic Res">
        <title>Pangenome of water caltrop reveals structural variations and asymmetric subgenome divergence after allopolyploidization.</title>
        <authorList>
            <person name="Zhang X."/>
            <person name="Chen Y."/>
            <person name="Wang L."/>
            <person name="Yuan Y."/>
            <person name="Fang M."/>
            <person name="Shi L."/>
            <person name="Lu R."/>
            <person name="Comes H.P."/>
            <person name="Ma Y."/>
            <person name="Chen Y."/>
            <person name="Huang G."/>
            <person name="Zhou Y."/>
            <person name="Zheng Z."/>
            <person name="Qiu Y."/>
        </authorList>
    </citation>
    <scope>NUCLEOTIDE SEQUENCE [LARGE SCALE GENOMIC DNA]</scope>
    <source>
        <strain evidence="2">F231</strain>
    </source>
</reference>
<feature type="region of interest" description="Disordered" evidence="1">
    <location>
        <begin position="73"/>
        <end position="98"/>
    </location>
</feature>